<feature type="domain" description="Magnesium transporter MgtE intracellular" evidence="2">
    <location>
        <begin position="141"/>
        <end position="199"/>
    </location>
</feature>
<feature type="coiled-coil region" evidence="1">
    <location>
        <begin position="88"/>
        <end position="139"/>
    </location>
</feature>
<dbReference type="RefSeq" id="WP_126380655.1">
    <property type="nucleotide sequence ID" value="NZ_AP017378.1"/>
</dbReference>
<dbReference type="AlphaFoldDB" id="A0A2Z6B2E0"/>
<organism evidence="3 4">
    <name type="scientific">Desulfovibrio ferrophilus</name>
    <dbReference type="NCBI Taxonomy" id="241368"/>
    <lineage>
        <taxon>Bacteria</taxon>
        <taxon>Pseudomonadati</taxon>
        <taxon>Thermodesulfobacteriota</taxon>
        <taxon>Desulfovibrionia</taxon>
        <taxon>Desulfovibrionales</taxon>
        <taxon>Desulfovibrionaceae</taxon>
        <taxon>Desulfovibrio</taxon>
    </lineage>
</organism>
<gene>
    <name evidence="3" type="ORF">DFE_2897</name>
</gene>
<dbReference type="SUPFAM" id="SSF158791">
    <property type="entry name" value="MgtE N-terminal domain-like"/>
    <property type="match status" value="1"/>
</dbReference>
<dbReference type="KEGG" id="dfl:DFE_2897"/>
<dbReference type="Gene3D" id="1.25.60.10">
    <property type="entry name" value="MgtE N-terminal domain-like"/>
    <property type="match status" value="1"/>
</dbReference>
<dbReference type="InterPro" id="IPR006668">
    <property type="entry name" value="Mg_transptr_MgtE_intracell_dom"/>
</dbReference>
<sequence>MKWRRFVSSMGLSKLFKGLLALAMIKLCLLAMVGWHTLSVPPGTAPSQTVVKVASVGVSSPAQAQDGVKDNMLTMEDQEKTKTAPMGAAALQKRQEELDRRERELNTLESKIKRDMAELDKRRAQMERMLEDAKAVRDKKDRHLVDVFSNMKSKQAAQVLESMDERQAVKILSGMRGRQAGEILTFVQAEKAAKLAEALTRLQVPFE</sequence>
<dbReference type="Proteomes" id="UP000269883">
    <property type="component" value="Chromosome"/>
</dbReference>
<dbReference type="OrthoDB" id="5297650at2"/>
<evidence type="ECO:0000256" key="1">
    <source>
        <dbReference type="SAM" id="Coils"/>
    </source>
</evidence>
<proteinExistence type="predicted"/>
<evidence type="ECO:0000313" key="4">
    <source>
        <dbReference type="Proteomes" id="UP000269883"/>
    </source>
</evidence>
<dbReference type="InterPro" id="IPR038076">
    <property type="entry name" value="MgtE_N_sf"/>
</dbReference>
<reference evidence="3 4" key="1">
    <citation type="journal article" date="2018" name="Sci. Adv.">
        <title>Multi-heme cytochromes provide a pathway for survival in energy-limited environments.</title>
        <authorList>
            <person name="Deng X."/>
            <person name="Dohmae N."/>
            <person name="Nealson K.H."/>
            <person name="Hashimoto K."/>
            <person name="Okamoto A."/>
        </authorList>
    </citation>
    <scope>NUCLEOTIDE SEQUENCE [LARGE SCALE GENOMIC DNA]</scope>
    <source>
        <strain evidence="3 4">IS5</strain>
    </source>
</reference>
<name>A0A2Z6B2E0_9BACT</name>
<dbReference type="Pfam" id="PF03448">
    <property type="entry name" value="MgtE_N"/>
    <property type="match status" value="1"/>
</dbReference>
<accession>A0A2Z6B2E0</accession>
<evidence type="ECO:0000313" key="3">
    <source>
        <dbReference type="EMBL" id="BBD09623.1"/>
    </source>
</evidence>
<dbReference type="EMBL" id="AP017378">
    <property type="protein sequence ID" value="BBD09623.1"/>
    <property type="molecule type" value="Genomic_DNA"/>
</dbReference>
<keyword evidence="4" id="KW-1185">Reference proteome</keyword>
<protein>
    <recommendedName>
        <fullName evidence="2">Magnesium transporter MgtE intracellular domain-containing protein</fullName>
    </recommendedName>
</protein>
<evidence type="ECO:0000259" key="2">
    <source>
        <dbReference type="Pfam" id="PF03448"/>
    </source>
</evidence>
<keyword evidence="1" id="KW-0175">Coiled coil</keyword>